<proteinExistence type="predicted"/>
<reference evidence="1" key="1">
    <citation type="submission" date="2017-07" db="EMBL/GenBank/DDBJ databases">
        <authorList>
            <person name="Mikheyev A."/>
            <person name="Grau M."/>
        </authorList>
    </citation>
    <scope>NUCLEOTIDE SEQUENCE</scope>
    <source>
        <tissue evidence="1">Venom_gland</tissue>
    </source>
</reference>
<accession>A0A2D4FVB4</accession>
<organism evidence="1">
    <name type="scientific">Micrurus corallinus</name>
    <name type="common">Brazilian coral snake</name>
    <dbReference type="NCBI Taxonomy" id="54390"/>
    <lineage>
        <taxon>Eukaryota</taxon>
        <taxon>Metazoa</taxon>
        <taxon>Chordata</taxon>
        <taxon>Craniata</taxon>
        <taxon>Vertebrata</taxon>
        <taxon>Euteleostomi</taxon>
        <taxon>Lepidosauria</taxon>
        <taxon>Squamata</taxon>
        <taxon>Bifurcata</taxon>
        <taxon>Unidentata</taxon>
        <taxon>Episquamata</taxon>
        <taxon>Toxicofera</taxon>
        <taxon>Serpentes</taxon>
        <taxon>Colubroidea</taxon>
        <taxon>Elapidae</taxon>
        <taxon>Elapinae</taxon>
        <taxon>Micrurus</taxon>
    </lineage>
</organism>
<name>A0A2D4FVB4_MICCO</name>
<sequence>MGAKTGEREGQSEKCYKECIFPQVESAAKGSSATEACKQLTGQSCPFRLGLGGILLLSLEKTPLLPSMLHFPQCPSSYFEGERRLPWAYFKSMELLRGLPDFGSSAYLCASIWEGGHRFLEKGQG</sequence>
<protein>
    <submittedName>
        <fullName evidence="1">Uncharacterized protein</fullName>
    </submittedName>
</protein>
<reference evidence="1" key="2">
    <citation type="submission" date="2017-11" db="EMBL/GenBank/DDBJ databases">
        <title>Coralsnake Venomics: Analyses of Venom Gland Transcriptomes and Proteomes of Six Brazilian Taxa.</title>
        <authorList>
            <person name="Aird S.D."/>
            <person name="Jorge da Silva N."/>
            <person name="Qiu L."/>
            <person name="Villar-Briones A."/>
            <person name="Aparecida-Saddi V."/>
            <person name="Campos-Telles M.P."/>
            <person name="Grau M."/>
            <person name="Mikheyev A.S."/>
        </authorList>
    </citation>
    <scope>NUCLEOTIDE SEQUENCE</scope>
    <source>
        <tissue evidence="1">Venom_gland</tissue>
    </source>
</reference>
<dbReference type="EMBL" id="IACJ01089321">
    <property type="protein sequence ID" value="LAA51461.1"/>
    <property type="molecule type" value="Transcribed_RNA"/>
</dbReference>
<dbReference type="AlphaFoldDB" id="A0A2D4FVB4"/>
<evidence type="ECO:0000313" key="1">
    <source>
        <dbReference type="EMBL" id="LAA51461.1"/>
    </source>
</evidence>